<reference evidence="2 3" key="1">
    <citation type="submission" date="2013-11" db="EMBL/GenBank/DDBJ databases">
        <title>Draft genome of the bovine lungworm Dictyocaulus viviparus.</title>
        <authorList>
            <person name="Mitreva M."/>
        </authorList>
    </citation>
    <scope>NUCLEOTIDE SEQUENCE [LARGE SCALE GENOMIC DNA]</scope>
    <source>
        <strain evidence="2 3">HannoverDv2000</strain>
    </source>
</reference>
<sequence length="112" mass="12992">METCYSLIASLFIFIYTHFRGCLTLDQRQSSRQIAPGYYRSYNGIEQWICATSSCNFDLQKMEDSWPMGLEDYKNISGIEIQNLFDELNMASNTNELLLFIISLLTLTLHID</sequence>
<evidence type="ECO:0000313" key="3">
    <source>
        <dbReference type="Proteomes" id="UP000053766"/>
    </source>
</evidence>
<proteinExistence type="predicted"/>
<organism evidence="2 3">
    <name type="scientific">Dictyocaulus viviparus</name>
    <name type="common">Bovine lungworm</name>
    <dbReference type="NCBI Taxonomy" id="29172"/>
    <lineage>
        <taxon>Eukaryota</taxon>
        <taxon>Metazoa</taxon>
        <taxon>Ecdysozoa</taxon>
        <taxon>Nematoda</taxon>
        <taxon>Chromadorea</taxon>
        <taxon>Rhabditida</taxon>
        <taxon>Rhabditina</taxon>
        <taxon>Rhabditomorpha</taxon>
        <taxon>Strongyloidea</taxon>
        <taxon>Metastrongylidae</taxon>
        <taxon>Dictyocaulus</taxon>
    </lineage>
</organism>
<name>A0A0D8XYT6_DICVI</name>
<dbReference type="InterPro" id="IPR056039">
    <property type="entry name" value="DUF7622"/>
</dbReference>
<reference evidence="3" key="2">
    <citation type="journal article" date="2016" name="Sci. Rep.">
        <title>Dictyocaulus viviparus genome, variome and transcriptome elucidate lungworm biology and support future intervention.</title>
        <authorList>
            <person name="McNulty S.N."/>
            <person name="Strube C."/>
            <person name="Rosa B.A."/>
            <person name="Martin J.C."/>
            <person name="Tyagi R."/>
            <person name="Choi Y.J."/>
            <person name="Wang Q."/>
            <person name="Hallsworth Pepin K."/>
            <person name="Zhang X."/>
            <person name="Ozersky P."/>
            <person name="Wilson R.K."/>
            <person name="Sternberg P.W."/>
            <person name="Gasser R.B."/>
            <person name="Mitreva M."/>
        </authorList>
    </citation>
    <scope>NUCLEOTIDE SEQUENCE [LARGE SCALE GENOMIC DNA]</scope>
    <source>
        <strain evidence="3">HannoverDv2000</strain>
    </source>
</reference>
<keyword evidence="3" id="KW-1185">Reference proteome</keyword>
<evidence type="ECO:0000259" key="1">
    <source>
        <dbReference type="Pfam" id="PF24602"/>
    </source>
</evidence>
<dbReference type="AlphaFoldDB" id="A0A0D8XYT6"/>
<dbReference type="Pfam" id="PF24602">
    <property type="entry name" value="DUF7622"/>
    <property type="match status" value="1"/>
</dbReference>
<dbReference type="OrthoDB" id="5774155at2759"/>
<evidence type="ECO:0000313" key="2">
    <source>
        <dbReference type="EMBL" id="KJH49012.1"/>
    </source>
</evidence>
<protein>
    <recommendedName>
        <fullName evidence="1">DUF7622 domain-containing protein</fullName>
    </recommendedName>
</protein>
<dbReference type="Proteomes" id="UP000053766">
    <property type="component" value="Unassembled WGS sequence"/>
</dbReference>
<feature type="domain" description="DUF7622" evidence="1">
    <location>
        <begin position="18"/>
        <end position="60"/>
    </location>
</feature>
<dbReference type="EMBL" id="KN716248">
    <property type="protein sequence ID" value="KJH49012.1"/>
    <property type="molecule type" value="Genomic_DNA"/>
</dbReference>
<gene>
    <name evidence="2" type="ORF">DICVIV_04850</name>
</gene>
<accession>A0A0D8XYT6</accession>